<evidence type="ECO:0000313" key="4">
    <source>
        <dbReference type="WBParaSite" id="ECPE_0000059701-mRNA-1"/>
    </source>
</evidence>
<reference evidence="4" key="1">
    <citation type="submission" date="2016-06" db="UniProtKB">
        <authorList>
            <consortium name="WormBaseParasite"/>
        </authorList>
    </citation>
    <scope>IDENTIFICATION</scope>
</reference>
<proteinExistence type="predicted"/>
<reference evidence="2 3" key="2">
    <citation type="submission" date="2018-11" db="EMBL/GenBank/DDBJ databases">
        <authorList>
            <consortium name="Pathogen Informatics"/>
        </authorList>
    </citation>
    <scope>NUCLEOTIDE SEQUENCE [LARGE SCALE GENOMIC DNA]</scope>
    <source>
        <strain evidence="2 3">Egypt</strain>
    </source>
</reference>
<feature type="compositionally biased region" description="Polar residues" evidence="1">
    <location>
        <begin position="31"/>
        <end position="42"/>
    </location>
</feature>
<evidence type="ECO:0000313" key="2">
    <source>
        <dbReference type="EMBL" id="VDP24994.1"/>
    </source>
</evidence>
<evidence type="ECO:0000313" key="3">
    <source>
        <dbReference type="Proteomes" id="UP000272942"/>
    </source>
</evidence>
<dbReference type="AlphaFoldDB" id="A0A183A0W2"/>
<dbReference type="EMBL" id="UZAN01002196">
    <property type="protein sequence ID" value="VDP24994.1"/>
    <property type="molecule type" value="Genomic_DNA"/>
</dbReference>
<name>A0A183A0W2_9TREM</name>
<feature type="compositionally biased region" description="Low complexity" evidence="1">
    <location>
        <begin position="43"/>
        <end position="54"/>
    </location>
</feature>
<gene>
    <name evidence="2" type="ORF">ECPE_LOCUS597</name>
</gene>
<keyword evidence="3" id="KW-1185">Reference proteome</keyword>
<organism evidence="4">
    <name type="scientific">Echinostoma caproni</name>
    <dbReference type="NCBI Taxonomy" id="27848"/>
    <lineage>
        <taxon>Eukaryota</taxon>
        <taxon>Metazoa</taxon>
        <taxon>Spiralia</taxon>
        <taxon>Lophotrochozoa</taxon>
        <taxon>Platyhelminthes</taxon>
        <taxon>Trematoda</taxon>
        <taxon>Digenea</taxon>
        <taxon>Plagiorchiida</taxon>
        <taxon>Echinostomata</taxon>
        <taxon>Echinostomatoidea</taxon>
        <taxon>Echinostomatidae</taxon>
        <taxon>Echinostoma</taxon>
    </lineage>
</organism>
<dbReference type="WBParaSite" id="ECPE_0000059701-mRNA-1">
    <property type="protein sequence ID" value="ECPE_0000059701-mRNA-1"/>
    <property type="gene ID" value="ECPE_0000059701"/>
</dbReference>
<feature type="region of interest" description="Disordered" evidence="1">
    <location>
        <begin position="122"/>
        <end position="146"/>
    </location>
</feature>
<protein>
    <submittedName>
        <fullName evidence="2 4">Uncharacterized protein</fullName>
    </submittedName>
</protein>
<sequence length="146" mass="16040">MYAGFRRQASPTNTTYGHSWGNSPRIEISKLQHQSPASAVQRTTSTPISGSPTPTLFPTGHRRNDEGSEPTLVGRMTVVTANRKDRPDDVVPTQLETSKELWATVARGASVNVIPSAVPQRLRTKSMPETKSEKGFGQFARVHTRL</sequence>
<dbReference type="Proteomes" id="UP000272942">
    <property type="component" value="Unassembled WGS sequence"/>
</dbReference>
<feature type="region of interest" description="Disordered" evidence="1">
    <location>
        <begin position="1"/>
        <end position="71"/>
    </location>
</feature>
<evidence type="ECO:0000256" key="1">
    <source>
        <dbReference type="SAM" id="MobiDB-lite"/>
    </source>
</evidence>
<accession>A0A183A0W2</accession>
<feature type="compositionally biased region" description="Polar residues" evidence="1">
    <location>
        <begin position="9"/>
        <end position="22"/>
    </location>
</feature>